<feature type="chain" id="PRO_5002208163" description="Ubiquitin 3 binding protein But2 C-terminal domain-containing protein" evidence="1">
    <location>
        <begin position="19"/>
        <end position="174"/>
    </location>
</feature>
<evidence type="ECO:0000313" key="3">
    <source>
        <dbReference type="Proteomes" id="UP000053593"/>
    </source>
</evidence>
<dbReference type="AlphaFoldDB" id="A0A0D0C5H2"/>
<evidence type="ECO:0008006" key="4">
    <source>
        <dbReference type="Google" id="ProtNLM"/>
    </source>
</evidence>
<dbReference type="EMBL" id="KN834764">
    <property type="protein sequence ID" value="KIK63381.1"/>
    <property type="molecule type" value="Genomic_DNA"/>
</dbReference>
<keyword evidence="1" id="KW-0732">Signal</keyword>
<proteinExistence type="predicted"/>
<sequence length="174" mass="19399">MRLTLSTLVLGLVCVAQAAPRFPIDNELNVRASLPPKNNTVALPSRTLEAQSIKILFKDDGARATDQEKVKQVVRSAITKAKQPLRLHESLTVKDFHWTFVGEAPASNPFKFMVFGLPICQAAGDRHCVLTVEYTKGFFPKSLRVTDGTEKKILFEDSDLLEGQSEGRWVVFEL</sequence>
<reference evidence="2 3" key="1">
    <citation type="submission" date="2014-04" db="EMBL/GenBank/DDBJ databases">
        <title>Evolutionary Origins and Diversification of the Mycorrhizal Mutualists.</title>
        <authorList>
            <consortium name="DOE Joint Genome Institute"/>
            <consortium name="Mycorrhizal Genomics Consortium"/>
            <person name="Kohler A."/>
            <person name="Kuo A."/>
            <person name="Nagy L.G."/>
            <person name="Floudas D."/>
            <person name="Copeland A."/>
            <person name="Barry K.W."/>
            <person name="Cichocki N."/>
            <person name="Veneault-Fourrey C."/>
            <person name="LaButti K."/>
            <person name="Lindquist E.A."/>
            <person name="Lipzen A."/>
            <person name="Lundell T."/>
            <person name="Morin E."/>
            <person name="Murat C."/>
            <person name="Riley R."/>
            <person name="Ohm R."/>
            <person name="Sun H."/>
            <person name="Tunlid A."/>
            <person name="Henrissat B."/>
            <person name="Grigoriev I.V."/>
            <person name="Hibbett D.S."/>
            <person name="Martin F."/>
        </authorList>
    </citation>
    <scope>NUCLEOTIDE SEQUENCE [LARGE SCALE GENOMIC DNA]</scope>
    <source>
        <strain evidence="2 3">FD-317 M1</strain>
    </source>
</reference>
<name>A0A0D0C5H2_9AGAR</name>
<accession>A0A0D0C5H2</accession>
<dbReference type="HOGENOM" id="CLU_1540238_0_0_1"/>
<gene>
    <name evidence="2" type="ORF">GYMLUDRAFT_466322</name>
</gene>
<feature type="signal peptide" evidence="1">
    <location>
        <begin position="1"/>
        <end position="18"/>
    </location>
</feature>
<keyword evidence="3" id="KW-1185">Reference proteome</keyword>
<evidence type="ECO:0000313" key="2">
    <source>
        <dbReference type="EMBL" id="KIK63381.1"/>
    </source>
</evidence>
<protein>
    <recommendedName>
        <fullName evidence="4">Ubiquitin 3 binding protein But2 C-terminal domain-containing protein</fullName>
    </recommendedName>
</protein>
<evidence type="ECO:0000256" key="1">
    <source>
        <dbReference type="SAM" id="SignalP"/>
    </source>
</evidence>
<dbReference type="Proteomes" id="UP000053593">
    <property type="component" value="Unassembled WGS sequence"/>
</dbReference>
<organism evidence="2 3">
    <name type="scientific">Collybiopsis luxurians FD-317 M1</name>
    <dbReference type="NCBI Taxonomy" id="944289"/>
    <lineage>
        <taxon>Eukaryota</taxon>
        <taxon>Fungi</taxon>
        <taxon>Dikarya</taxon>
        <taxon>Basidiomycota</taxon>
        <taxon>Agaricomycotina</taxon>
        <taxon>Agaricomycetes</taxon>
        <taxon>Agaricomycetidae</taxon>
        <taxon>Agaricales</taxon>
        <taxon>Marasmiineae</taxon>
        <taxon>Omphalotaceae</taxon>
        <taxon>Collybiopsis</taxon>
        <taxon>Collybiopsis luxurians</taxon>
    </lineage>
</organism>